<reference evidence="2" key="1">
    <citation type="submission" date="2016-10" db="EMBL/GenBank/DDBJ databases">
        <authorList>
            <person name="Varghese N."/>
            <person name="Submissions S."/>
        </authorList>
    </citation>
    <scope>NUCLEOTIDE SEQUENCE [LARGE SCALE GENOMIC DNA]</scope>
    <source>
        <strain evidence="2">Nm69</strain>
    </source>
</reference>
<dbReference type="STRING" id="52441.SAMN05216302_1001128"/>
<protein>
    <submittedName>
        <fullName evidence="1">Uncharacterized protein</fullName>
    </submittedName>
</protein>
<dbReference type="Proteomes" id="UP000199533">
    <property type="component" value="Unassembled WGS sequence"/>
</dbReference>
<accession>A0A1I3X7L6</accession>
<name>A0A1I3X7L6_9PROT</name>
<evidence type="ECO:0000313" key="1">
    <source>
        <dbReference type="EMBL" id="SFK14861.1"/>
    </source>
</evidence>
<proteinExistence type="predicted"/>
<gene>
    <name evidence="1" type="ORF">SAMN05216302_1001128</name>
</gene>
<evidence type="ECO:0000313" key="2">
    <source>
        <dbReference type="Proteomes" id="UP000199533"/>
    </source>
</evidence>
<organism evidence="1 2">
    <name type="scientific">Nitrosomonas aestuarii</name>
    <dbReference type="NCBI Taxonomy" id="52441"/>
    <lineage>
        <taxon>Bacteria</taxon>
        <taxon>Pseudomonadati</taxon>
        <taxon>Pseudomonadota</taxon>
        <taxon>Betaproteobacteria</taxon>
        <taxon>Nitrosomonadales</taxon>
        <taxon>Nitrosomonadaceae</taxon>
        <taxon>Nitrosomonas</taxon>
    </lineage>
</organism>
<dbReference type="AlphaFoldDB" id="A0A1I3X7L6"/>
<sequence length="66" mass="7539">MVQLLITGIDLYATPALNTESIRLGQRKLNEETSYNRFPPESEQLFHKQPAKWNTHYCASSINLGC</sequence>
<keyword evidence="2" id="KW-1185">Reference proteome</keyword>
<dbReference type="EMBL" id="FOSP01000001">
    <property type="protein sequence ID" value="SFK14861.1"/>
    <property type="molecule type" value="Genomic_DNA"/>
</dbReference>
<dbReference type="RefSeq" id="WP_090696380.1">
    <property type="nucleotide sequence ID" value="NZ_FOSP01000001.1"/>
</dbReference>